<dbReference type="InterPro" id="IPR003661">
    <property type="entry name" value="HisK_dim/P_dom"/>
</dbReference>
<dbReference type="Gene3D" id="1.10.287.130">
    <property type="match status" value="1"/>
</dbReference>
<dbReference type="CDD" id="cd00082">
    <property type="entry name" value="HisKA"/>
    <property type="match status" value="1"/>
</dbReference>
<dbReference type="EMBL" id="JACASI010000025">
    <property type="protein sequence ID" value="MCQ3829502.1"/>
    <property type="molecule type" value="Genomic_DNA"/>
</dbReference>
<dbReference type="Pfam" id="PF00512">
    <property type="entry name" value="HisKA"/>
    <property type="match status" value="1"/>
</dbReference>
<feature type="transmembrane region" description="Helical" evidence="11">
    <location>
        <begin position="152"/>
        <end position="176"/>
    </location>
</feature>
<keyword evidence="4" id="KW-0597">Phosphoprotein</keyword>
<dbReference type="Pfam" id="PF02518">
    <property type="entry name" value="HATPase_c"/>
    <property type="match status" value="1"/>
</dbReference>
<evidence type="ECO:0000256" key="9">
    <source>
        <dbReference type="ARBA" id="ARBA00023012"/>
    </source>
</evidence>
<evidence type="ECO:0000256" key="8">
    <source>
        <dbReference type="ARBA" id="ARBA00022989"/>
    </source>
</evidence>
<dbReference type="InterPro" id="IPR036097">
    <property type="entry name" value="HisK_dim/P_sf"/>
</dbReference>
<comment type="catalytic activity">
    <reaction evidence="1">
        <text>ATP + protein L-histidine = ADP + protein N-phospho-L-histidine.</text>
        <dbReference type="EC" id="2.7.13.3"/>
    </reaction>
</comment>
<dbReference type="CDD" id="cd06225">
    <property type="entry name" value="HAMP"/>
    <property type="match status" value="1"/>
</dbReference>
<evidence type="ECO:0000256" key="5">
    <source>
        <dbReference type="ARBA" id="ARBA00022679"/>
    </source>
</evidence>
<dbReference type="Gene3D" id="3.30.450.160">
    <property type="match status" value="1"/>
</dbReference>
<organism evidence="14 15">
    <name type="scientific">Microbulbifer elongatus</name>
    <dbReference type="NCBI Taxonomy" id="86173"/>
    <lineage>
        <taxon>Bacteria</taxon>
        <taxon>Pseudomonadati</taxon>
        <taxon>Pseudomonadota</taxon>
        <taxon>Gammaproteobacteria</taxon>
        <taxon>Cellvibrionales</taxon>
        <taxon>Microbulbiferaceae</taxon>
        <taxon>Microbulbifer</taxon>
    </lineage>
</organism>
<keyword evidence="9" id="KW-0902">Two-component regulatory system</keyword>
<dbReference type="Pfam" id="PF18225">
    <property type="entry name" value="AbfS_sensor"/>
    <property type="match status" value="1"/>
</dbReference>
<dbReference type="InterPro" id="IPR003660">
    <property type="entry name" value="HAMP_dom"/>
</dbReference>
<keyword evidence="6 11" id="KW-0812">Transmembrane</keyword>
<dbReference type="PROSITE" id="PS50885">
    <property type="entry name" value="HAMP"/>
    <property type="match status" value="1"/>
</dbReference>
<dbReference type="SUPFAM" id="SSF158472">
    <property type="entry name" value="HAMP domain-like"/>
    <property type="match status" value="1"/>
</dbReference>
<evidence type="ECO:0000256" key="3">
    <source>
        <dbReference type="ARBA" id="ARBA00012438"/>
    </source>
</evidence>
<dbReference type="InterPro" id="IPR036890">
    <property type="entry name" value="HATPase_C_sf"/>
</dbReference>
<dbReference type="SMART" id="SM00304">
    <property type="entry name" value="HAMP"/>
    <property type="match status" value="1"/>
</dbReference>
<protein>
    <recommendedName>
        <fullName evidence="3">histidine kinase</fullName>
        <ecNumber evidence="3">2.7.13.3</ecNumber>
    </recommendedName>
</protein>
<sequence>MSSLFGRIFFGAWLTAIIMVLAAVYITHIREFGDPAQRDRWEGPELFREITHNLRMTRRHGVEYFRHWLDQQPKDVQKRVYAIDGSGQEILHRAIPQDMAPLFAGLNFRNREARGLVDRKPSVGFFVHQRGGETLRVVFIAGKSKEELLLRFILRSFWPILVLATLASGLACYLLARYLSKPLDNLRVATRRVAAGDLSYRVTPTLRGHGRELGELAADFDSMTAQLQESMAEQRRLIKDVSHELRSPLARLQVALGIARQKQVAELDPELDKIGKAADYLEDIIADILSLPVSGDEQRPLDDVVEINGLLQALSDELQDEAARKQVSVSLRGEGSELLVATRGSSLTAALENILRNAIKYSPEGGQVTVSVKTLAPSAADQGAGDSSGHCQIQVTDSGRGVPESELQAIFRPFYRTDEARSRESGGFGLGLAIAQRTVAQHRGQIDAFNAPAAGLAVRITLPLLDTSF</sequence>
<dbReference type="SUPFAM" id="SSF47384">
    <property type="entry name" value="Homodimeric domain of signal transducing histidine kinase"/>
    <property type="match status" value="1"/>
</dbReference>
<dbReference type="InterPro" id="IPR005467">
    <property type="entry name" value="His_kinase_dom"/>
</dbReference>
<dbReference type="PRINTS" id="PR00344">
    <property type="entry name" value="BCTRLSENSOR"/>
</dbReference>
<dbReference type="PROSITE" id="PS50109">
    <property type="entry name" value="HIS_KIN"/>
    <property type="match status" value="1"/>
</dbReference>
<comment type="subcellular location">
    <subcellularLocation>
        <location evidence="2">Membrane</location>
        <topology evidence="2">Multi-pass membrane protein</topology>
    </subcellularLocation>
</comment>
<feature type="transmembrane region" description="Helical" evidence="11">
    <location>
        <begin position="6"/>
        <end position="26"/>
    </location>
</feature>
<dbReference type="InterPro" id="IPR004358">
    <property type="entry name" value="Sig_transdc_His_kin-like_C"/>
</dbReference>
<reference evidence="14" key="1">
    <citation type="thesis" date="2020" institute="Technische Universitat Dresden" country="Dresden, Germany">
        <title>The Agarolytic System of Microbulbifer elongatus PORT2, Isolated from Batu Karas, Pangandaran West Java Indonesia.</title>
        <authorList>
            <person name="Anggraeni S.R."/>
        </authorList>
    </citation>
    <scope>NUCLEOTIDE SEQUENCE</scope>
    <source>
        <strain evidence="14">PORT2</strain>
    </source>
</reference>
<evidence type="ECO:0000259" key="13">
    <source>
        <dbReference type="PROSITE" id="PS50885"/>
    </source>
</evidence>
<dbReference type="Gene3D" id="3.30.565.10">
    <property type="entry name" value="Histidine kinase-like ATPase, C-terminal domain"/>
    <property type="match status" value="1"/>
</dbReference>
<keyword evidence="7" id="KW-0418">Kinase</keyword>
<evidence type="ECO:0000256" key="10">
    <source>
        <dbReference type="ARBA" id="ARBA00023136"/>
    </source>
</evidence>
<feature type="domain" description="Histidine kinase" evidence="12">
    <location>
        <begin position="240"/>
        <end position="466"/>
    </location>
</feature>
<keyword evidence="15" id="KW-1185">Reference proteome</keyword>
<evidence type="ECO:0000313" key="14">
    <source>
        <dbReference type="EMBL" id="MCQ3829502.1"/>
    </source>
</evidence>
<evidence type="ECO:0000256" key="4">
    <source>
        <dbReference type="ARBA" id="ARBA00022553"/>
    </source>
</evidence>
<evidence type="ECO:0000313" key="15">
    <source>
        <dbReference type="Proteomes" id="UP001205566"/>
    </source>
</evidence>
<dbReference type="InterPro" id="IPR041124">
    <property type="entry name" value="AbfS_sensor"/>
</dbReference>
<keyword evidence="5" id="KW-0808">Transferase</keyword>
<dbReference type="RefSeq" id="WP_255874337.1">
    <property type="nucleotide sequence ID" value="NZ_JACASI010000025.1"/>
</dbReference>
<dbReference type="InterPro" id="IPR050428">
    <property type="entry name" value="TCS_sensor_his_kinase"/>
</dbReference>
<gene>
    <name evidence="14" type="ORF">HXX02_08585</name>
</gene>
<evidence type="ECO:0000256" key="11">
    <source>
        <dbReference type="SAM" id="Phobius"/>
    </source>
</evidence>
<dbReference type="Pfam" id="PF00672">
    <property type="entry name" value="HAMP"/>
    <property type="match status" value="1"/>
</dbReference>
<dbReference type="SUPFAM" id="SSF55874">
    <property type="entry name" value="ATPase domain of HSP90 chaperone/DNA topoisomerase II/histidine kinase"/>
    <property type="match status" value="1"/>
</dbReference>
<accession>A0ABT1P1X7</accession>
<evidence type="ECO:0000256" key="2">
    <source>
        <dbReference type="ARBA" id="ARBA00004141"/>
    </source>
</evidence>
<keyword evidence="10 11" id="KW-0472">Membrane</keyword>
<dbReference type="PANTHER" id="PTHR45436:SF15">
    <property type="entry name" value="SENSOR HISTIDINE KINASE CUSS"/>
    <property type="match status" value="1"/>
</dbReference>
<evidence type="ECO:0000259" key="12">
    <source>
        <dbReference type="PROSITE" id="PS50109"/>
    </source>
</evidence>
<dbReference type="EC" id="2.7.13.3" evidence="3"/>
<keyword evidence="8 11" id="KW-1133">Transmembrane helix</keyword>
<evidence type="ECO:0000256" key="7">
    <source>
        <dbReference type="ARBA" id="ARBA00022777"/>
    </source>
</evidence>
<name>A0ABT1P1X7_9GAMM</name>
<dbReference type="SMART" id="SM00388">
    <property type="entry name" value="HisKA"/>
    <property type="match status" value="1"/>
</dbReference>
<evidence type="ECO:0000256" key="1">
    <source>
        <dbReference type="ARBA" id="ARBA00000085"/>
    </source>
</evidence>
<feature type="domain" description="HAMP" evidence="13">
    <location>
        <begin position="177"/>
        <end position="232"/>
    </location>
</feature>
<dbReference type="SMART" id="SM00387">
    <property type="entry name" value="HATPase_c"/>
    <property type="match status" value="1"/>
</dbReference>
<proteinExistence type="predicted"/>
<dbReference type="PANTHER" id="PTHR45436">
    <property type="entry name" value="SENSOR HISTIDINE KINASE YKOH"/>
    <property type="match status" value="1"/>
</dbReference>
<dbReference type="Proteomes" id="UP001205566">
    <property type="component" value="Unassembled WGS sequence"/>
</dbReference>
<evidence type="ECO:0000256" key="6">
    <source>
        <dbReference type="ARBA" id="ARBA00022692"/>
    </source>
</evidence>
<dbReference type="InterPro" id="IPR003594">
    <property type="entry name" value="HATPase_dom"/>
</dbReference>
<comment type="caution">
    <text evidence="14">The sequence shown here is derived from an EMBL/GenBank/DDBJ whole genome shotgun (WGS) entry which is preliminary data.</text>
</comment>